<dbReference type="EC" id="3.5.2.9" evidence="1"/>
<dbReference type="Pfam" id="PF03746">
    <property type="entry name" value="LamB_YcsF"/>
    <property type="match status" value="1"/>
</dbReference>
<gene>
    <name evidence="1" type="primary">pxpA</name>
    <name evidence="2" type="ORF">AV649_04380</name>
    <name evidence="3" type="ORF">FZC83_01475</name>
</gene>
<comment type="caution">
    <text evidence="2">The sequence shown here is derived from an EMBL/GenBank/DDBJ whole genome shotgun (WGS) entry which is preliminary data.</text>
</comment>
<evidence type="ECO:0000313" key="3">
    <source>
        <dbReference type="EMBL" id="TYS56269.1"/>
    </source>
</evidence>
<dbReference type="PATRIC" id="fig|189381.10.peg.3749"/>
<dbReference type="GO" id="GO:0017168">
    <property type="term" value="F:5-oxoprolinase (ATP-hydrolyzing) activity"/>
    <property type="evidence" value="ECO:0007669"/>
    <property type="project" value="UniProtKB-UniRule"/>
</dbReference>
<comment type="function">
    <text evidence="1">Catalyzes the cleavage of 5-oxoproline to form L-glutamate coupled to the hydrolysis of ATP to ADP and inorganic phosphate.</text>
</comment>
<dbReference type="InterPro" id="IPR005501">
    <property type="entry name" value="LamB/YcsF/PxpA-like"/>
</dbReference>
<dbReference type="EMBL" id="VTEQ01000001">
    <property type="protein sequence ID" value="TYS56269.1"/>
    <property type="molecule type" value="Genomic_DNA"/>
</dbReference>
<dbReference type="GO" id="GO:0005524">
    <property type="term" value="F:ATP binding"/>
    <property type="evidence" value="ECO:0007669"/>
    <property type="project" value="UniProtKB-UniRule"/>
</dbReference>
<dbReference type="RefSeq" id="WP_048012855.1">
    <property type="nucleotide sequence ID" value="NZ_CP197480.1"/>
</dbReference>
<comment type="subunit">
    <text evidence="1">Forms a complex composed of PxpA, PxpB and PxpC.</text>
</comment>
<dbReference type="InterPro" id="IPR011330">
    <property type="entry name" value="Glyco_hydro/deAcase_b/a-brl"/>
</dbReference>
<proteinExistence type="inferred from homology"/>
<accession>A0A0J5WCW5</accession>
<evidence type="ECO:0000313" key="5">
    <source>
        <dbReference type="Proteomes" id="UP000322997"/>
    </source>
</evidence>
<keyword evidence="1" id="KW-0547">Nucleotide-binding</keyword>
<dbReference type="OrthoDB" id="9773478at2"/>
<dbReference type="Proteomes" id="UP000076510">
    <property type="component" value="Unassembled WGS sequence"/>
</dbReference>
<reference evidence="2" key="2">
    <citation type="submission" date="2016-01" db="EMBL/GenBank/DDBJ databases">
        <authorList>
            <person name="McClelland M."/>
            <person name="Jain A."/>
            <person name="Saraogi P."/>
            <person name="Mendelson R."/>
            <person name="Westerman R."/>
            <person name="SanMiguel P."/>
            <person name="Csonka L."/>
        </authorList>
    </citation>
    <scope>NUCLEOTIDE SEQUENCE</scope>
    <source>
        <strain evidence="2">M19</strain>
    </source>
</reference>
<dbReference type="AlphaFoldDB" id="A0A0J5WCW5"/>
<dbReference type="HAMAP" id="MF_00691">
    <property type="entry name" value="PxpA"/>
    <property type="match status" value="1"/>
</dbReference>
<dbReference type="GO" id="GO:0005975">
    <property type="term" value="P:carbohydrate metabolic process"/>
    <property type="evidence" value="ECO:0007669"/>
    <property type="project" value="InterPro"/>
</dbReference>
<dbReference type="CDD" id="cd10787">
    <property type="entry name" value="LamB_YcsF_like"/>
    <property type="match status" value="1"/>
</dbReference>
<dbReference type="SUPFAM" id="SSF88713">
    <property type="entry name" value="Glycoside hydrolase/deacetylase"/>
    <property type="match status" value="1"/>
</dbReference>
<comment type="catalytic activity">
    <reaction evidence="1">
        <text>5-oxo-L-proline + ATP + 2 H2O = L-glutamate + ADP + phosphate + H(+)</text>
        <dbReference type="Rhea" id="RHEA:10348"/>
        <dbReference type="ChEBI" id="CHEBI:15377"/>
        <dbReference type="ChEBI" id="CHEBI:15378"/>
        <dbReference type="ChEBI" id="CHEBI:29985"/>
        <dbReference type="ChEBI" id="CHEBI:30616"/>
        <dbReference type="ChEBI" id="CHEBI:43474"/>
        <dbReference type="ChEBI" id="CHEBI:58402"/>
        <dbReference type="ChEBI" id="CHEBI:456216"/>
        <dbReference type="EC" id="3.5.2.9"/>
    </reaction>
</comment>
<sequence>MIDMNCDLGEGFGRFSVGDDKAIMAFVTSVNIACGFHAGDPVVMRKTVNFAAEAGVSIGAHPGYPDLQGFGRRAMNMDPEEVYAMVQYQIGSLTAFTTAKGIRLNHVKPHGALYNTAAQNPLIASAIADAVYSLDPDLILYGLSGSELTKAGENAGLKVYHEVFADRSYEEDGTLSPRHLSGAVLTGDEALDQVRQIIQSGHVYTRLGACIPLKADTICVHGDHPSAIRLAEKVREILHTLSPYSNKDRRDSYENHSDSDH</sequence>
<comment type="similarity">
    <text evidence="1">Belongs to the LamB/PxpA family.</text>
</comment>
<reference evidence="4" key="1">
    <citation type="submission" date="2016-01" db="EMBL/GenBank/DDBJ databases">
        <title>Whole genome sequencing of Bhargavaea cecembensis T14.</title>
        <authorList>
            <person name="Hong K.W."/>
        </authorList>
    </citation>
    <scope>NUCLEOTIDE SEQUENCE [LARGE SCALE GENOMIC DNA]</scope>
    <source>
        <strain evidence="4">M19</strain>
    </source>
</reference>
<reference evidence="3 5" key="3">
    <citation type="submission" date="2019-08" db="EMBL/GenBank/DDBJ databases">
        <title>Bacillus genomes from the desert of Cuatro Cienegas, Coahuila.</title>
        <authorList>
            <person name="Olmedo-Alvarez G."/>
        </authorList>
    </citation>
    <scope>NUCLEOTIDE SEQUENCE [LARGE SCALE GENOMIC DNA]</scope>
    <source>
        <strain evidence="3 5">CH108_3D</strain>
    </source>
</reference>
<dbReference type="PANTHER" id="PTHR30292">
    <property type="entry name" value="UNCHARACTERIZED PROTEIN YBGL-RELATED"/>
    <property type="match status" value="1"/>
</dbReference>
<dbReference type="NCBIfam" id="NF003816">
    <property type="entry name" value="PRK05406.1-5"/>
    <property type="match status" value="1"/>
</dbReference>
<dbReference type="NCBIfam" id="NF003814">
    <property type="entry name" value="PRK05406.1-3"/>
    <property type="match status" value="1"/>
</dbReference>
<evidence type="ECO:0000313" key="4">
    <source>
        <dbReference type="Proteomes" id="UP000076510"/>
    </source>
</evidence>
<protein>
    <recommendedName>
        <fullName evidence="1">5-oxoprolinase subunit A</fullName>
        <shortName evidence="1">5-OPase subunit A</shortName>
        <ecNumber evidence="1">3.5.2.9</ecNumber>
    </recommendedName>
    <alternativeName>
        <fullName evidence="1">5-oxoprolinase (ATP-hydrolyzing) subunit A</fullName>
    </alternativeName>
</protein>
<evidence type="ECO:0000256" key="1">
    <source>
        <dbReference type="HAMAP-Rule" id="MF_00691"/>
    </source>
</evidence>
<name>A0A0J5WCW5_9BACI</name>
<dbReference type="PANTHER" id="PTHR30292:SF0">
    <property type="entry name" value="5-OXOPROLINASE SUBUNIT A"/>
    <property type="match status" value="1"/>
</dbReference>
<keyword evidence="1" id="KW-0067">ATP-binding</keyword>
<dbReference type="Proteomes" id="UP000322997">
    <property type="component" value="Unassembled WGS sequence"/>
</dbReference>
<evidence type="ECO:0000313" key="2">
    <source>
        <dbReference type="EMBL" id="KZE45435.1"/>
    </source>
</evidence>
<dbReference type="EMBL" id="LQQY01000034">
    <property type="protein sequence ID" value="KZE45435.1"/>
    <property type="molecule type" value="Genomic_DNA"/>
</dbReference>
<dbReference type="Gene3D" id="3.20.20.370">
    <property type="entry name" value="Glycoside hydrolase/deacetylase"/>
    <property type="match status" value="1"/>
</dbReference>
<organism evidence="2 4">
    <name type="scientific">Rossellomorea marisflavi</name>
    <dbReference type="NCBI Taxonomy" id="189381"/>
    <lineage>
        <taxon>Bacteria</taxon>
        <taxon>Bacillati</taxon>
        <taxon>Bacillota</taxon>
        <taxon>Bacilli</taxon>
        <taxon>Bacillales</taxon>
        <taxon>Bacillaceae</taxon>
        <taxon>Rossellomorea</taxon>
    </lineage>
</organism>
<keyword evidence="1" id="KW-0378">Hydrolase</keyword>